<organism evidence="5 6">
    <name type="scientific">Thalictrum thalictroides</name>
    <name type="common">Rue-anemone</name>
    <name type="synonym">Anemone thalictroides</name>
    <dbReference type="NCBI Taxonomy" id="46969"/>
    <lineage>
        <taxon>Eukaryota</taxon>
        <taxon>Viridiplantae</taxon>
        <taxon>Streptophyta</taxon>
        <taxon>Embryophyta</taxon>
        <taxon>Tracheophyta</taxon>
        <taxon>Spermatophyta</taxon>
        <taxon>Magnoliopsida</taxon>
        <taxon>Ranunculales</taxon>
        <taxon>Ranunculaceae</taxon>
        <taxon>Thalictroideae</taxon>
        <taxon>Thalictrum</taxon>
    </lineage>
</organism>
<keyword evidence="6" id="KW-1185">Reference proteome</keyword>
<sequence length="74" mass="8400">IEDCRTRYNGDADQNQRRKKFSFPARLICGDCYEIGLDEALEKDAPFDICSCQVNGIFHATSMSYLSIVTFALQ</sequence>
<evidence type="ECO:0000313" key="5">
    <source>
        <dbReference type="EMBL" id="KAF5178713.1"/>
    </source>
</evidence>
<dbReference type="AlphaFoldDB" id="A0A7J6V1L0"/>
<dbReference type="EMBL" id="JABWDY010039700">
    <property type="protein sequence ID" value="KAF5178713.1"/>
    <property type="molecule type" value="Genomic_DNA"/>
</dbReference>
<accession>A0A7J6V1L0</accession>
<dbReference type="InterPro" id="IPR004971">
    <property type="entry name" value="mRNA_G-N7_MeTrfase_dom"/>
</dbReference>
<dbReference type="Pfam" id="PF03291">
    <property type="entry name" value="mRNA_G-N7_MeTrfase"/>
    <property type="match status" value="1"/>
</dbReference>
<evidence type="ECO:0000313" key="6">
    <source>
        <dbReference type="Proteomes" id="UP000554482"/>
    </source>
</evidence>
<evidence type="ECO:0000256" key="1">
    <source>
        <dbReference type="ARBA" id="ARBA00022603"/>
    </source>
</evidence>
<keyword evidence="2 5" id="KW-0808">Transferase</keyword>
<dbReference type="Gene3D" id="3.40.50.150">
    <property type="entry name" value="Vaccinia Virus protein VP39"/>
    <property type="match status" value="1"/>
</dbReference>
<proteinExistence type="predicted"/>
<feature type="non-terminal residue" evidence="5">
    <location>
        <position position="1"/>
    </location>
</feature>
<gene>
    <name evidence="5" type="ORF">FRX31_031700</name>
</gene>
<evidence type="ECO:0000259" key="4">
    <source>
        <dbReference type="Pfam" id="PF03291"/>
    </source>
</evidence>
<evidence type="ECO:0000256" key="3">
    <source>
        <dbReference type="ARBA" id="ARBA00044712"/>
    </source>
</evidence>
<keyword evidence="1 5" id="KW-0489">Methyltransferase</keyword>
<dbReference type="InterPro" id="IPR029063">
    <property type="entry name" value="SAM-dependent_MTases_sf"/>
</dbReference>
<dbReference type="Proteomes" id="UP000554482">
    <property type="component" value="Unassembled WGS sequence"/>
</dbReference>
<evidence type="ECO:0000256" key="2">
    <source>
        <dbReference type="ARBA" id="ARBA00022679"/>
    </source>
</evidence>
<feature type="domain" description="MRNA cap 0 methyltransferase" evidence="4">
    <location>
        <begin position="1"/>
        <end position="55"/>
    </location>
</feature>
<dbReference type="GO" id="GO:0004482">
    <property type="term" value="F:mRNA 5'-cap (guanine-N7-)-methyltransferase activity"/>
    <property type="evidence" value="ECO:0007669"/>
    <property type="project" value="UniProtKB-EC"/>
</dbReference>
<name>A0A7J6V1L0_THATH</name>
<dbReference type="OrthoDB" id="10404297at2759"/>
<protein>
    <submittedName>
        <fullName evidence="5">mRNA cap guanine-N7 methyltransferase</fullName>
    </submittedName>
</protein>
<reference evidence="5 6" key="1">
    <citation type="submission" date="2020-06" db="EMBL/GenBank/DDBJ databases">
        <title>Transcriptomic and genomic resources for Thalictrum thalictroides and T. hernandezii: Facilitating candidate gene discovery in an emerging model plant lineage.</title>
        <authorList>
            <person name="Arias T."/>
            <person name="Riano-Pachon D.M."/>
            <person name="Di Stilio V.S."/>
        </authorList>
    </citation>
    <scope>NUCLEOTIDE SEQUENCE [LARGE SCALE GENOMIC DNA]</scope>
    <source>
        <strain evidence="6">cv. WT478/WT964</strain>
        <tissue evidence="5">Leaves</tissue>
    </source>
</reference>
<comment type="catalytic activity">
    <reaction evidence="3">
        <text>a 5'-end (5'-triphosphoguanosine)-ribonucleoside in mRNA + S-adenosyl-L-methionine = a 5'-end (N(7)-methyl 5'-triphosphoguanosine)-ribonucleoside in mRNA + S-adenosyl-L-homocysteine</text>
        <dbReference type="Rhea" id="RHEA:67008"/>
        <dbReference type="Rhea" id="RHEA-COMP:17166"/>
        <dbReference type="Rhea" id="RHEA-COMP:17167"/>
        <dbReference type="ChEBI" id="CHEBI:57856"/>
        <dbReference type="ChEBI" id="CHEBI:59789"/>
        <dbReference type="ChEBI" id="CHEBI:156461"/>
        <dbReference type="ChEBI" id="CHEBI:167617"/>
        <dbReference type="EC" id="2.1.1.56"/>
    </reaction>
</comment>
<comment type="caution">
    <text evidence="5">The sequence shown here is derived from an EMBL/GenBank/DDBJ whole genome shotgun (WGS) entry which is preliminary data.</text>
</comment>